<dbReference type="KEGG" id="avg:I6H45_08180"/>
<dbReference type="AlphaFoldDB" id="A0A7T4F0M8"/>
<dbReference type="SUPFAM" id="SSF53756">
    <property type="entry name" value="UDP-Glycosyltransferase/glycogen phosphorylase"/>
    <property type="match status" value="1"/>
</dbReference>
<dbReference type="PANTHER" id="PTHR45947:SF3">
    <property type="entry name" value="SULFOQUINOVOSYL TRANSFERASE SQD2"/>
    <property type="match status" value="1"/>
</dbReference>
<dbReference type="EMBL" id="CP066014">
    <property type="protein sequence ID" value="QQB61768.1"/>
    <property type="molecule type" value="Genomic_DNA"/>
</dbReference>
<evidence type="ECO:0000313" key="4">
    <source>
        <dbReference type="Proteomes" id="UP000595276"/>
    </source>
</evidence>
<dbReference type="GeneID" id="79022714"/>
<evidence type="ECO:0000259" key="2">
    <source>
        <dbReference type="Pfam" id="PF13439"/>
    </source>
</evidence>
<evidence type="ECO:0000313" key="3">
    <source>
        <dbReference type="EMBL" id="QQB61768.1"/>
    </source>
</evidence>
<dbReference type="Gene3D" id="3.40.50.2000">
    <property type="entry name" value="Glycogen Phosphorylase B"/>
    <property type="match status" value="2"/>
</dbReference>
<name>A0A7T4F0M8_9FIRM</name>
<dbReference type="CDD" id="cd03812">
    <property type="entry name" value="GT4_CapH-like"/>
    <property type="match status" value="1"/>
</dbReference>
<accession>A0A7T4F0M8</accession>
<reference evidence="3 4" key="1">
    <citation type="submission" date="2020-12" db="EMBL/GenBank/DDBJ databases">
        <title>FDA dAtabase for Regulatory Grade micrObial Sequences (FDA-ARGOS): Supporting development and validation of Infectious Disease Dx tests.</title>
        <authorList>
            <person name="Sproer C."/>
            <person name="Gronow S."/>
            <person name="Severitt S."/>
            <person name="Schroder I."/>
            <person name="Tallon L."/>
            <person name="Sadzewicz L."/>
            <person name="Zhao X."/>
            <person name="Boylan J."/>
            <person name="Ott S."/>
            <person name="Bowen H."/>
            <person name="Vavikolanu K."/>
            <person name="Mehta A."/>
            <person name="Aluvathingal J."/>
            <person name="Nadendla S."/>
            <person name="Lowell S."/>
            <person name="Myers T."/>
            <person name="Yan Y."/>
            <person name="Sichtig H."/>
        </authorList>
    </citation>
    <scope>NUCLEOTIDE SEQUENCE [LARGE SCALE GENOMIC DNA]</scope>
    <source>
        <strain evidence="3 4">FDAARGOS_988</strain>
    </source>
</reference>
<dbReference type="PANTHER" id="PTHR45947">
    <property type="entry name" value="SULFOQUINOVOSYL TRANSFERASE SQD2"/>
    <property type="match status" value="1"/>
</dbReference>
<feature type="domain" description="Glycosyltransferase subfamily 4-like N-terminal" evidence="2">
    <location>
        <begin position="14"/>
        <end position="174"/>
    </location>
</feature>
<dbReference type="RefSeq" id="WP_004839477.1">
    <property type="nucleotide sequence ID" value="NZ_CAUPKO010000019.1"/>
</dbReference>
<gene>
    <name evidence="3" type="ORF">I6H45_08180</name>
</gene>
<proteinExistence type="predicted"/>
<dbReference type="InterPro" id="IPR001296">
    <property type="entry name" value="Glyco_trans_1"/>
</dbReference>
<protein>
    <submittedName>
        <fullName evidence="3">Glycosyltransferase family 1 protein</fullName>
    </submittedName>
</protein>
<dbReference type="InterPro" id="IPR050194">
    <property type="entry name" value="Glycosyltransferase_grp1"/>
</dbReference>
<dbReference type="Pfam" id="PF13439">
    <property type="entry name" value="Glyco_transf_4"/>
    <property type="match status" value="1"/>
</dbReference>
<evidence type="ECO:0000259" key="1">
    <source>
        <dbReference type="Pfam" id="PF00534"/>
    </source>
</evidence>
<dbReference type="Pfam" id="PF00534">
    <property type="entry name" value="Glycos_transf_1"/>
    <property type="match status" value="1"/>
</dbReference>
<organism evidence="3 4">
    <name type="scientific">Anaerococcus vaginalis</name>
    <dbReference type="NCBI Taxonomy" id="33037"/>
    <lineage>
        <taxon>Bacteria</taxon>
        <taxon>Bacillati</taxon>
        <taxon>Bacillota</taxon>
        <taxon>Tissierellia</taxon>
        <taxon>Tissierellales</taxon>
        <taxon>Peptoniphilaceae</taxon>
        <taxon>Anaerococcus</taxon>
    </lineage>
</organism>
<dbReference type="GO" id="GO:0016757">
    <property type="term" value="F:glycosyltransferase activity"/>
    <property type="evidence" value="ECO:0007669"/>
    <property type="project" value="InterPro"/>
</dbReference>
<dbReference type="Proteomes" id="UP000595276">
    <property type="component" value="Chromosome"/>
</dbReference>
<feature type="domain" description="Glycosyl transferase family 1" evidence="1">
    <location>
        <begin position="183"/>
        <end position="300"/>
    </location>
</feature>
<keyword evidence="3" id="KW-0808">Transferase</keyword>
<dbReference type="InterPro" id="IPR028098">
    <property type="entry name" value="Glyco_trans_4-like_N"/>
</dbReference>
<sequence>MIRVLHVLGGLNRGGAETMVMNFYRYIDKSEVQFDFIIHSDSQNDYREEIESMGGKIYVFPKFKVYNILSYRNTWKSFFDAHPEYRIIHSHIRSYASVFFPIAKKYHLKTIIHSHSTSNGKGFKAIIKNILQKPLVKQADYLFACSESSGKWLYGTEKIKEDNYFLVKNSIDVNKYKYNEKIRTKYRNALNIENNLVFAHVGRLSSPKNHIFLLKVFKGILEKNSKSILLIIGDGELKEEINTKIKDLNLKGKVYMMGSREDVDNILQAVDVFLFPSFWEGLPVAVVEAEASGLPCILSESVTEEVKLLPNLKYLPINQGEGVWVNYILNMKKNRLKEASEIVRSKGFDIRDTTRWLLEFYKNLAS</sequence>